<name>A0A0F9P6P6_9ZZZZ</name>
<evidence type="ECO:0000313" key="2">
    <source>
        <dbReference type="EMBL" id="KKN20072.1"/>
    </source>
</evidence>
<comment type="caution">
    <text evidence="2">The sequence shown here is derived from an EMBL/GenBank/DDBJ whole genome shotgun (WGS) entry which is preliminary data.</text>
</comment>
<sequence length="88" mass="10285">MKIENYSMKSYDRVIELWRKAGISVSSSDTKEELEKMHQRNPQLFLLCVIKENLVGVVMGGFDGRRGYVHHLAIDPEYQKSRVGRDHY</sequence>
<dbReference type="GO" id="GO:0016747">
    <property type="term" value="F:acyltransferase activity, transferring groups other than amino-acyl groups"/>
    <property type="evidence" value="ECO:0007669"/>
    <property type="project" value="InterPro"/>
</dbReference>
<dbReference type="EMBL" id="LAZR01003274">
    <property type="protein sequence ID" value="KKN20072.1"/>
    <property type="molecule type" value="Genomic_DNA"/>
</dbReference>
<accession>A0A0F9P6P6</accession>
<dbReference type="SUPFAM" id="SSF55729">
    <property type="entry name" value="Acyl-CoA N-acyltransferases (Nat)"/>
    <property type="match status" value="1"/>
</dbReference>
<proteinExistence type="predicted"/>
<dbReference type="InterPro" id="IPR016181">
    <property type="entry name" value="Acyl_CoA_acyltransferase"/>
</dbReference>
<dbReference type="InterPro" id="IPR000182">
    <property type="entry name" value="GNAT_dom"/>
</dbReference>
<organism evidence="2">
    <name type="scientific">marine sediment metagenome</name>
    <dbReference type="NCBI Taxonomy" id="412755"/>
    <lineage>
        <taxon>unclassified sequences</taxon>
        <taxon>metagenomes</taxon>
        <taxon>ecological metagenomes</taxon>
    </lineage>
</organism>
<protein>
    <recommendedName>
        <fullName evidence="1">N-acetyltransferase domain-containing protein</fullName>
    </recommendedName>
</protein>
<feature type="domain" description="N-acetyltransferase" evidence="1">
    <location>
        <begin position="1"/>
        <end position="88"/>
    </location>
</feature>
<dbReference type="AlphaFoldDB" id="A0A0F9P6P6"/>
<dbReference type="CDD" id="cd04301">
    <property type="entry name" value="NAT_SF"/>
    <property type="match status" value="1"/>
</dbReference>
<dbReference type="Gene3D" id="3.40.630.30">
    <property type="match status" value="1"/>
</dbReference>
<reference evidence="2" key="1">
    <citation type="journal article" date="2015" name="Nature">
        <title>Complex archaea that bridge the gap between prokaryotes and eukaryotes.</title>
        <authorList>
            <person name="Spang A."/>
            <person name="Saw J.H."/>
            <person name="Jorgensen S.L."/>
            <person name="Zaremba-Niedzwiedzka K."/>
            <person name="Martijn J."/>
            <person name="Lind A.E."/>
            <person name="van Eijk R."/>
            <person name="Schleper C."/>
            <person name="Guy L."/>
            <person name="Ettema T.J."/>
        </authorList>
    </citation>
    <scope>NUCLEOTIDE SEQUENCE</scope>
</reference>
<dbReference type="PROSITE" id="PS51186">
    <property type="entry name" value="GNAT"/>
    <property type="match status" value="1"/>
</dbReference>
<evidence type="ECO:0000259" key="1">
    <source>
        <dbReference type="PROSITE" id="PS51186"/>
    </source>
</evidence>
<gene>
    <name evidence="2" type="ORF">LCGC14_0939230</name>
</gene>
<dbReference type="Pfam" id="PF00583">
    <property type="entry name" value="Acetyltransf_1"/>
    <property type="match status" value="1"/>
</dbReference>